<dbReference type="AlphaFoldDB" id="A0A0E9T2I6"/>
<reference evidence="1" key="1">
    <citation type="submission" date="2014-11" db="EMBL/GenBank/DDBJ databases">
        <authorList>
            <person name="Amaro Gonzalez C."/>
        </authorList>
    </citation>
    <scope>NUCLEOTIDE SEQUENCE</scope>
</reference>
<protein>
    <submittedName>
        <fullName evidence="1">Uncharacterized protein</fullName>
    </submittedName>
</protein>
<accession>A0A0E9T2I6</accession>
<organism evidence="1">
    <name type="scientific">Anguilla anguilla</name>
    <name type="common">European freshwater eel</name>
    <name type="synonym">Muraena anguilla</name>
    <dbReference type="NCBI Taxonomy" id="7936"/>
    <lineage>
        <taxon>Eukaryota</taxon>
        <taxon>Metazoa</taxon>
        <taxon>Chordata</taxon>
        <taxon>Craniata</taxon>
        <taxon>Vertebrata</taxon>
        <taxon>Euteleostomi</taxon>
        <taxon>Actinopterygii</taxon>
        <taxon>Neopterygii</taxon>
        <taxon>Teleostei</taxon>
        <taxon>Anguilliformes</taxon>
        <taxon>Anguillidae</taxon>
        <taxon>Anguilla</taxon>
    </lineage>
</organism>
<reference evidence="1" key="2">
    <citation type="journal article" date="2015" name="Fish Shellfish Immunol.">
        <title>Early steps in the European eel (Anguilla anguilla)-Vibrio vulnificus interaction in the gills: Role of the RtxA13 toxin.</title>
        <authorList>
            <person name="Callol A."/>
            <person name="Pajuelo D."/>
            <person name="Ebbesson L."/>
            <person name="Teles M."/>
            <person name="MacKenzie S."/>
            <person name="Amaro C."/>
        </authorList>
    </citation>
    <scope>NUCLEOTIDE SEQUENCE</scope>
</reference>
<sequence length="52" mass="6102">MFPRMRPHFGSCRGGTCCFWGHEKQQQPFLMNFTFTPFASEKTKSVVDQWSV</sequence>
<dbReference type="EMBL" id="GBXM01060751">
    <property type="protein sequence ID" value="JAH47826.1"/>
    <property type="molecule type" value="Transcribed_RNA"/>
</dbReference>
<evidence type="ECO:0000313" key="1">
    <source>
        <dbReference type="EMBL" id="JAH47826.1"/>
    </source>
</evidence>
<proteinExistence type="predicted"/>
<name>A0A0E9T2I6_ANGAN</name>